<dbReference type="EMBL" id="SACL01000003">
    <property type="protein sequence ID" value="RVT96801.1"/>
    <property type="molecule type" value="Genomic_DNA"/>
</dbReference>
<keyword evidence="3 6" id="KW-0560">Oxidoreductase</keyword>
<keyword evidence="4 6" id="KW-0520">NAD</keyword>
<feature type="binding site" evidence="6">
    <location>
        <begin position="138"/>
        <end position="141"/>
    </location>
    <ligand>
        <name>FMN</name>
        <dbReference type="ChEBI" id="CHEBI:58210"/>
    </ligand>
</feature>
<evidence type="ECO:0000313" key="9">
    <source>
        <dbReference type="Proteomes" id="UP000282957"/>
    </source>
</evidence>
<dbReference type="GO" id="GO:0009055">
    <property type="term" value="F:electron transfer activity"/>
    <property type="evidence" value="ECO:0007669"/>
    <property type="project" value="UniProtKB-UniRule"/>
</dbReference>
<comment type="catalytic activity">
    <reaction evidence="5">
        <text>N,N-dimethyl-1,4-phenylenediamine + anthranilate + 2 NAD(+) = 2-(4-dimethylaminophenyl)diazenylbenzoate + 2 NADH + 2 H(+)</text>
        <dbReference type="Rhea" id="RHEA:55872"/>
        <dbReference type="ChEBI" id="CHEBI:15378"/>
        <dbReference type="ChEBI" id="CHEBI:15783"/>
        <dbReference type="ChEBI" id="CHEBI:16567"/>
        <dbReference type="ChEBI" id="CHEBI:57540"/>
        <dbReference type="ChEBI" id="CHEBI:57945"/>
        <dbReference type="ChEBI" id="CHEBI:71579"/>
        <dbReference type="EC" id="1.7.1.17"/>
    </reaction>
    <physiologicalReaction direction="right-to-left" evidence="5">
        <dbReference type="Rhea" id="RHEA:55874"/>
    </physiologicalReaction>
</comment>
<dbReference type="GO" id="GO:0010181">
    <property type="term" value="F:FMN binding"/>
    <property type="evidence" value="ECO:0007669"/>
    <property type="project" value="UniProtKB-UniRule"/>
</dbReference>
<accession>A0A437MGN1</accession>
<gene>
    <name evidence="6" type="primary">azoR</name>
    <name evidence="8" type="ORF">EOD42_10365</name>
</gene>
<evidence type="ECO:0000259" key="7">
    <source>
        <dbReference type="Pfam" id="PF02525"/>
    </source>
</evidence>
<comment type="cofactor">
    <cofactor evidence="6">
        <name>FMN</name>
        <dbReference type="ChEBI" id="CHEBI:58210"/>
    </cofactor>
    <text evidence="6">Binds 1 FMN per subunit.</text>
</comment>
<dbReference type="PANTHER" id="PTHR43741:SF4">
    <property type="entry name" value="FMN-DEPENDENT NADH:QUINONE OXIDOREDUCTASE"/>
    <property type="match status" value="1"/>
</dbReference>
<comment type="catalytic activity">
    <reaction evidence="6">
        <text>2 a quinone + NADH + H(+) = 2 a 1,4-benzosemiquinone + NAD(+)</text>
        <dbReference type="Rhea" id="RHEA:65952"/>
        <dbReference type="ChEBI" id="CHEBI:15378"/>
        <dbReference type="ChEBI" id="CHEBI:57540"/>
        <dbReference type="ChEBI" id="CHEBI:57945"/>
        <dbReference type="ChEBI" id="CHEBI:132124"/>
        <dbReference type="ChEBI" id="CHEBI:134225"/>
    </reaction>
</comment>
<dbReference type="SUPFAM" id="SSF52218">
    <property type="entry name" value="Flavoproteins"/>
    <property type="match status" value="1"/>
</dbReference>
<evidence type="ECO:0000256" key="2">
    <source>
        <dbReference type="ARBA" id="ARBA00022643"/>
    </source>
</evidence>
<organism evidence="8 9">
    <name type="scientific">Rhodovarius crocodyli</name>
    <dbReference type="NCBI Taxonomy" id="1979269"/>
    <lineage>
        <taxon>Bacteria</taxon>
        <taxon>Pseudomonadati</taxon>
        <taxon>Pseudomonadota</taxon>
        <taxon>Alphaproteobacteria</taxon>
        <taxon>Acetobacterales</taxon>
        <taxon>Roseomonadaceae</taxon>
        <taxon>Rhodovarius</taxon>
    </lineage>
</organism>
<name>A0A437MGN1_9PROT</name>
<keyword evidence="9" id="KW-1185">Reference proteome</keyword>
<dbReference type="PANTHER" id="PTHR43741">
    <property type="entry name" value="FMN-DEPENDENT NADH-AZOREDUCTASE 1"/>
    <property type="match status" value="1"/>
</dbReference>
<feature type="binding site" evidence="6">
    <location>
        <begin position="15"/>
        <end position="17"/>
    </location>
    <ligand>
        <name>FMN</name>
        <dbReference type="ChEBI" id="CHEBI:58210"/>
    </ligand>
</feature>
<comment type="function">
    <text evidence="6">Quinone reductase that provides resistance to thiol-specific stress caused by electrophilic quinones.</text>
</comment>
<dbReference type="InterPro" id="IPR029039">
    <property type="entry name" value="Flavoprotein-like_sf"/>
</dbReference>
<sequence length="202" mass="20903">MNLLHLDSSILAGGSVSRELTAAIVAAEKARHPNLNVTYRDLAAAPAGHLSGAHLAVFQGNPSEDAALLADVGLGGAMLEEFLAADIVVVGAPMYNFSVPSQLKTWIDRVAVAGKTFRYTANGPEGLAGGKKVIVASSRGGFYGADTPAASMEHAESYLKAVFAFFGITDVQFVRAEGVAVGPEQRARALEAAHAEALKLAA</sequence>
<dbReference type="HAMAP" id="MF_01216">
    <property type="entry name" value="Azoreductase_type1"/>
    <property type="match status" value="1"/>
</dbReference>
<dbReference type="EC" id="1.7.1.17" evidence="6"/>
<evidence type="ECO:0000256" key="5">
    <source>
        <dbReference type="ARBA" id="ARBA00048542"/>
    </source>
</evidence>
<dbReference type="RefSeq" id="WP_127787450.1">
    <property type="nucleotide sequence ID" value="NZ_SACL01000003.1"/>
</dbReference>
<protein>
    <recommendedName>
        <fullName evidence="6">FMN dependent NADH:quinone oxidoreductase</fullName>
        <ecNumber evidence="6">1.6.5.-</ecNumber>
    </recommendedName>
    <alternativeName>
        <fullName evidence="6">Azo-dye reductase</fullName>
    </alternativeName>
    <alternativeName>
        <fullName evidence="6">FMN-dependent NADH-azo compound oxidoreductase</fullName>
    </alternativeName>
    <alternativeName>
        <fullName evidence="6">FMN-dependent NADH-azoreductase</fullName>
        <ecNumber evidence="6">1.7.1.17</ecNumber>
    </alternativeName>
</protein>
<evidence type="ECO:0000313" key="8">
    <source>
        <dbReference type="EMBL" id="RVT96801.1"/>
    </source>
</evidence>
<comment type="similarity">
    <text evidence="6">Belongs to the azoreductase type 1 family.</text>
</comment>
<dbReference type="GO" id="GO:0016652">
    <property type="term" value="F:oxidoreductase activity, acting on NAD(P)H as acceptor"/>
    <property type="evidence" value="ECO:0007669"/>
    <property type="project" value="UniProtKB-UniRule"/>
</dbReference>
<dbReference type="InterPro" id="IPR023048">
    <property type="entry name" value="NADH:quinone_OxRdtase_FMN_depd"/>
</dbReference>
<dbReference type="AlphaFoldDB" id="A0A437MGN1"/>
<dbReference type="Pfam" id="PF02525">
    <property type="entry name" value="Flavodoxin_2"/>
    <property type="match status" value="1"/>
</dbReference>
<dbReference type="InterPro" id="IPR050104">
    <property type="entry name" value="FMN-dep_NADH:Q_OxRdtase_AzoR1"/>
</dbReference>
<reference evidence="8 9" key="1">
    <citation type="submission" date="2019-01" db="EMBL/GenBank/DDBJ databases">
        <authorList>
            <person name="Chen W.-M."/>
        </authorList>
    </citation>
    <scope>NUCLEOTIDE SEQUENCE [LARGE SCALE GENOMIC DNA]</scope>
    <source>
        <strain evidence="8 9">CCP-6</strain>
    </source>
</reference>
<comment type="caution">
    <text evidence="8">The sequence shown here is derived from an EMBL/GenBank/DDBJ whole genome shotgun (WGS) entry which is preliminary data.</text>
</comment>
<comment type="subunit">
    <text evidence="6">Homodimer.</text>
</comment>
<feature type="domain" description="Flavodoxin-like fold" evidence="7">
    <location>
        <begin position="1"/>
        <end position="199"/>
    </location>
</feature>
<evidence type="ECO:0000256" key="3">
    <source>
        <dbReference type="ARBA" id="ARBA00023002"/>
    </source>
</evidence>
<comment type="function">
    <text evidence="6">Also exhibits azoreductase activity. Catalyzes the reductive cleavage of the azo bond in aromatic azo compounds to the corresponding amines.</text>
</comment>
<keyword evidence="2 6" id="KW-0288">FMN</keyword>
<keyword evidence="1 6" id="KW-0285">Flavoprotein</keyword>
<feature type="binding site" evidence="6">
    <location>
        <position position="9"/>
    </location>
    <ligand>
        <name>FMN</name>
        <dbReference type="ChEBI" id="CHEBI:58210"/>
    </ligand>
</feature>
<dbReference type="GO" id="GO:0016655">
    <property type="term" value="F:oxidoreductase activity, acting on NAD(P)H, quinone or similar compound as acceptor"/>
    <property type="evidence" value="ECO:0007669"/>
    <property type="project" value="InterPro"/>
</dbReference>
<evidence type="ECO:0000256" key="6">
    <source>
        <dbReference type="HAMAP-Rule" id="MF_01216"/>
    </source>
</evidence>
<evidence type="ECO:0000256" key="1">
    <source>
        <dbReference type="ARBA" id="ARBA00022630"/>
    </source>
</evidence>
<dbReference type="OrthoDB" id="9787136at2"/>
<evidence type="ECO:0000256" key="4">
    <source>
        <dbReference type="ARBA" id="ARBA00023027"/>
    </source>
</evidence>
<proteinExistence type="inferred from homology"/>
<feature type="binding site" evidence="6">
    <location>
        <begin position="94"/>
        <end position="97"/>
    </location>
    <ligand>
        <name>FMN</name>
        <dbReference type="ChEBI" id="CHEBI:58210"/>
    </ligand>
</feature>
<dbReference type="InterPro" id="IPR003680">
    <property type="entry name" value="Flavodoxin_fold"/>
</dbReference>
<dbReference type="EC" id="1.6.5.-" evidence="6"/>
<dbReference type="Gene3D" id="3.40.50.360">
    <property type="match status" value="1"/>
</dbReference>
<dbReference type="Proteomes" id="UP000282957">
    <property type="component" value="Unassembled WGS sequence"/>
</dbReference>